<accession>A0A9P5QBF4</accession>
<protein>
    <submittedName>
        <fullName evidence="1">Uncharacterized protein</fullName>
    </submittedName>
</protein>
<keyword evidence="2" id="KW-1185">Reference proteome</keyword>
<evidence type="ECO:0000313" key="2">
    <source>
        <dbReference type="Proteomes" id="UP000772434"/>
    </source>
</evidence>
<proteinExistence type="predicted"/>
<dbReference type="Proteomes" id="UP000772434">
    <property type="component" value="Unassembled WGS sequence"/>
</dbReference>
<name>A0A9P5QBF4_9AGAR</name>
<dbReference type="AlphaFoldDB" id="A0A9P5QBF4"/>
<evidence type="ECO:0000313" key="1">
    <source>
        <dbReference type="EMBL" id="KAF9078223.1"/>
    </source>
</evidence>
<dbReference type="EMBL" id="JADNRY010000002">
    <property type="protein sequence ID" value="KAF9078223.1"/>
    <property type="molecule type" value="Genomic_DNA"/>
</dbReference>
<comment type="caution">
    <text evidence="1">The sequence shown here is derived from an EMBL/GenBank/DDBJ whole genome shotgun (WGS) entry which is preliminary data.</text>
</comment>
<organism evidence="1 2">
    <name type="scientific">Rhodocollybia butyracea</name>
    <dbReference type="NCBI Taxonomy" id="206335"/>
    <lineage>
        <taxon>Eukaryota</taxon>
        <taxon>Fungi</taxon>
        <taxon>Dikarya</taxon>
        <taxon>Basidiomycota</taxon>
        <taxon>Agaricomycotina</taxon>
        <taxon>Agaricomycetes</taxon>
        <taxon>Agaricomycetidae</taxon>
        <taxon>Agaricales</taxon>
        <taxon>Marasmiineae</taxon>
        <taxon>Omphalotaceae</taxon>
        <taxon>Rhodocollybia</taxon>
    </lineage>
</organism>
<gene>
    <name evidence="1" type="ORF">BDP27DRAFT_1397281</name>
</gene>
<reference evidence="1" key="1">
    <citation type="submission" date="2020-11" db="EMBL/GenBank/DDBJ databases">
        <authorList>
            <consortium name="DOE Joint Genome Institute"/>
            <person name="Ahrendt S."/>
            <person name="Riley R."/>
            <person name="Andreopoulos W."/>
            <person name="Labutti K."/>
            <person name="Pangilinan J."/>
            <person name="Ruiz-Duenas F.J."/>
            <person name="Barrasa J.M."/>
            <person name="Sanchez-Garcia M."/>
            <person name="Camarero S."/>
            <person name="Miyauchi S."/>
            <person name="Serrano A."/>
            <person name="Linde D."/>
            <person name="Babiker R."/>
            <person name="Drula E."/>
            <person name="Ayuso-Fernandez I."/>
            <person name="Pacheco R."/>
            <person name="Padilla G."/>
            <person name="Ferreira P."/>
            <person name="Barriuso J."/>
            <person name="Kellner H."/>
            <person name="Castanera R."/>
            <person name="Alfaro M."/>
            <person name="Ramirez L."/>
            <person name="Pisabarro A.G."/>
            <person name="Kuo A."/>
            <person name="Tritt A."/>
            <person name="Lipzen A."/>
            <person name="He G."/>
            <person name="Yan M."/>
            <person name="Ng V."/>
            <person name="Cullen D."/>
            <person name="Martin F."/>
            <person name="Rosso M.-N."/>
            <person name="Henrissat B."/>
            <person name="Hibbett D."/>
            <person name="Martinez A.T."/>
            <person name="Grigoriev I.V."/>
        </authorList>
    </citation>
    <scope>NUCLEOTIDE SEQUENCE</scope>
    <source>
        <strain evidence="1">AH 40177</strain>
    </source>
</reference>
<sequence length="120" mass="13572">MGRRYKPDRIFGFALSTTYLSESPEWIAADPPPMEEDENNAAGVACEQLIFNTVRKAREVFPGAVHRYVQTKNGTRPCITLIEDKTQTATLPVTPSDDILKKLQEVMGLTNNARWYLRAE</sequence>